<dbReference type="AlphaFoldDB" id="A0A0G4H0V3"/>
<dbReference type="SMART" id="SM00213">
    <property type="entry name" value="UBQ"/>
    <property type="match status" value="1"/>
</dbReference>
<dbReference type="InterPro" id="IPR029071">
    <property type="entry name" value="Ubiquitin-like_domsf"/>
</dbReference>
<dbReference type="InParanoid" id="A0A0G4H0V3"/>
<proteinExistence type="predicted"/>
<evidence type="ECO:0000313" key="3">
    <source>
        <dbReference type="Proteomes" id="UP000041254"/>
    </source>
</evidence>
<dbReference type="SUPFAM" id="SSF54236">
    <property type="entry name" value="Ubiquitin-like"/>
    <property type="match status" value="1"/>
</dbReference>
<dbReference type="Gene3D" id="3.10.20.90">
    <property type="entry name" value="Phosphatidylinositol 3-kinase Catalytic Subunit, Chain A, domain 1"/>
    <property type="match status" value="1"/>
</dbReference>
<dbReference type="PhylomeDB" id="A0A0G4H0V3"/>
<protein>
    <recommendedName>
        <fullName evidence="1">Ubiquitin-like domain-containing protein</fullName>
    </recommendedName>
</protein>
<sequence>MPVAGTSAILSSHVALGRLQEAWKRMDDSHLRVDAIFGRPSIQRANYTAMLTSIAGMTPDKQMEALSQLKQEAADVTQTMAGIDEEFRRSKDNGMQITVAHLSGKRSVLDVTPYDTVEEVKAKIQDREGIPPDQQRLIFAGKQLEDGRLLADYNIRHGATLHLVLRLRGGMFHISSGREGWGSAEMTDGERQRQEQRVAMAKERLADLGIDNTGIENDEELIDEAIFNDHELEAAKGCKEDGYGQALVDAWSNNEEVLEMVRELTAAFETMSATSDRLVQRLSI</sequence>
<dbReference type="PANTHER" id="PTHR10666">
    <property type="entry name" value="UBIQUITIN"/>
    <property type="match status" value="1"/>
</dbReference>
<dbReference type="Pfam" id="PF00240">
    <property type="entry name" value="ubiquitin"/>
    <property type="match status" value="1"/>
</dbReference>
<dbReference type="PROSITE" id="PS50053">
    <property type="entry name" value="UBIQUITIN_2"/>
    <property type="match status" value="1"/>
</dbReference>
<evidence type="ECO:0000313" key="2">
    <source>
        <dbReference type="EMBL" id="CEM37203.1"/>
    </source>
</evidence>
<accession>A0A0G4H0V3</accession>
<reference evidence="2 3" key="1">
    <citation type="submission" date="2014-11" db="EMBL/GenBank/DDBJ databases">
        <authorList>
            <person name="Zhu J."/>
            <person name="Qi W."/>
            <person name="Song R."/>
        </authorList>
    </citation>
    <scope>NUCLEOTIDE SEQUENCE [LARGE SCALE GENOMIC DNA]</scope>
</reference>
<dbReference type="Proteomes" id="UP000041254">
    <property type="component" value="Unassembled WGS sequence"/>
</dbReference>
<dbReference type="InterPro" id="IPR000626">
    <property type="entry name" value="Ubiquitin-like_dom"/>
</dbReference>
<feature type="domain" description="Ubiquitin-like" evidence="1">
    <location>
        <begin position="95"/>
        <end position="170"/>
    </location>
</feature>
<dbReference type="PRINTS" id="PR00348">
    <property type="entry name" value="UBIQUITIN"/>
</dbReference>
<dbReference type="OrthoDB" id="428577at2759"/>
<keyword evidence="3" id="KW-1185">Reference proteome</keyword>
<dbReference type="EMBL" id="CDMY01000929">
    <property type="protein sequence ID" value="CEM37203.1"/>
    <property type="molecule type" value="Genomic_DNA"/>
</dbReference>
<dbReference type="InterPro" id="IPR019954">
    <property type="entry name" value="Ubiquitin_CS"/>
</dbReference>
<gene>
    <name evidence="2" type="ORF">Vbra_6476</name>
</gene>
<dbReference type="FunFam" id="3.10.20.90:FF:000160">
    <property type="entry name" value="Polyubiquitin-C"/>
    <property type="match status" value="1"/>
</dbReference>
<dbReference type="VEuPathDB" id="CryptoDB:Vbra_6476"/>
<dbReference type="PROSITE" id="PS00299">
    <property type="entry name" value="UBIQUITIN_1"/>
    <property type="match status" value="1"/>
</dbReference>
<dbReference type="InterPro" id="IPR019956">
    <property type="entry name" value="Ubiquitin_dom"/>
</dbReference>
<evidence type="ECO:0000259" key="1">
    <source>
        <dbReference type="PROSITE" id="PS50053"/>
    </source>
</evidence>
<organism evidence="2 3">
    <name type="scientific">Vitrella brassicaformis (strain CCMP3155)</name>
    <dbReference type="NCBI Taxonomy" id="1169540"/>
    <lineage>
        <taxon>Eukaryota</taxon>
        <taxon>Sar</taxon>
        <taxon>Alveolata</taxon>
        <taxon>Colpodellida</taxon>
        <taxon>Vitrellaceae</taxon>
        <taxon>Vitrella</taxon>
    </lineage>
</organism>
<dbReference type="InterPro" id="IPR050158">
    <property type="entry name" value="Ubiquitin_ubiquitin-like"/>
</dbReference>
<name>A0A0G4H0V3_VITBC</name>